<feature type="transmembrane region" description="Helical" evidence="1">
    <location>
        <begin position="18"/>
        <end position="40"/>
    </location>
</feature>
<organism evidence="2 3">
    <name type="scientific">Candidatus Desulfatifera sulfidica</name>
    <dbReference type="NCBI Taxonomy" id="2841691"/>
    <lineage>
        <taxon>Bacteria</taxon>
        <taxon>Pseudomonadati</taxon>
        <taxon>Thermodesulfobacteriota</taxon>
        <taxon>Desulfobulbia</taxon>
        <taxon>Desulfobulbales</taxon>
        <taxon>Desulfobulbaceae</taxon>
        <taxon>Candidatus Desulfatifera</taxon>
    </lineage>
</organism>
<comment type="caution">
    <text evidence="2">The sequence shown here is derived from an EMBL/GenBank/DDBJ whole genome shotgun (WGS) entry which is preliminary data.</text>
</comment>
<feature type="transmembrane region" description="Helical" evidence="1">
    <location>
        <begin position="46"/>
        <end position="64"/>
    </location>
</feature>
<dbReference type="EMBL" id="JACNLK010000071">
    <property type="protein sequence ID" value="MBC8209027.1"/>
    <property type="molecule type" value="Genomic_DNA"/>
</dbReference>
<evidence type="ECO:0000313" key="2">
    <source>
        <dbReference type="EMBL" id="MBC8209027.1"/>
    </source>
</evidence>
<keyword evidence="1" id="KW-1133">Transmembrane helix</keyword>
<keyword evidence="1" id="KW-0812">Transmembrane</keyword>
<sequence length="148" mass="16422">MTGFLARLKPGAVRRKHLLLAALLWTIVGGLLLLRGLVALPSDNKIILFSAALIVGTLKSTFLLDRTVAKAVLRIQSFNDNTCLGAVYSLRTWGLVLSMMTLGVILRRSALAPVAIDFVSTAIGWALFWSSRKAWQAWRRPMWESQDK</sequence>
<protein>
    <submittedName>
        <fullName evidence="2">Uncharacterized protein</fullName>
    </submittedName>
</protein>
<reference evidence="2 3" key="1">
    <citation type="submission" date="2020-08" db="EMBL/GenBank/DDBJ databases">
        <title>Bridging the membrane lipid divide: bacteria of the FCB group superphylum have the potential to synthesize archaeal ether lipids.</title>
        <authorList>
            <person name="Villanueva L."/>
            <person name="Von Meijenfeldt F.A.B."/>
            <person name="Westbye A.B."/>
            <person name="Yadav S."/>
            <person name="Hopmans E.C."/>
            <person name="Dutilh B.E."/>
            <person name="Sinninghe Damste J.S."/>
        </authorList>
    </citation>
    <scope>NUCLEOTIDE SEQUENCE [LARGE SCALE GENOMIC DNA]</scope>
    <source>
        <strain evidence="2">NIOZ-UU81</strain>
    </source>
</reference>
<name>A0A8J6N8U9_9BACT</name>
<feature type="transmembrane region" description="Helical" evidence="1">
    <location>
        <begin position="111"/>
        <end position="130"/>
    </location>
</feature>
<accession>A0A8J6N8U9</accession>
<gene>
    <name evidence="2" type="ORF">H8E79_07660</name>
</gene>
<dbReference type="Proteomes" id="UP000599024">
    <property type="component" value="Unassembled WGS sequence"/>
</dbReference>
<dbReference type="AlphaFoldDB" id="A0A8J6N8U9"/>
<feature type="transmembrane region" description="Helical" evidence="1">
    <location>
        <begin position="85"/>
        <end position="105"/>
    </location>
</feature>
<keyword evidence="1" id="KW-0472">Membrane</keyword>
<evidence type="ECO:0000313" key="3">
    <source>
        <dbReference type="Proteomes" id="UP000599024"/>
    </source>
</evidence>
<proteinExistence type="predicted"/>
<evidence type="ECO:0000256" key="1">
    <source>
        <dbReference type="SAM" id="Phobius"/>
    </source>
</evidence>